<organism evidence="1">
    <name type="scientific">Anguilla anguilla</name>
    <name type="common">European freshwater eel</name>
    <name type="synonym">Muraena anguilla</name>
    <dbReference type="NCBI Taxonomy" id="7936"/>
    <lineage>
        <taxon>Eukaryota</taxon>
        <taxon>Metazoa</taxon>
        <taxon>Chordata</taxon>
        <taxon>Craniata</taxon>
        <taxon>Vertebrata</taxon>
        <taxon>Euteleostomi</taxon>
        <taxon>Actinopterygii</taxon>
        <taxon>Neopterygii</taxon>
        <taxon>Teleostei</taxon>
        <taxon>Anguilliformes</taxon>
        <taxon>Anguillidae</taxon>
        <taxon>Anguilla</taxon>
    </lineage>
</organism>
<name>A0A0E9PJF8_ANGAN</name>
<evidence type="ECO:0000313" key="1">
    <source>
        <dbReference type="EMBL" id="JAH03978.1"/>
    </source>
</evidence>
<accession>A0A0E9PJF8</accession>
<protein>
    <submittedName>
        <fullName evidence="1">Uncharacterized protein</fullName>
    </submittedName>
</protein>
<sequence>MIQKHSCVTVYSTKSLQLLVFPGPSQT</sequence>
<dbReference type="AlphaFoldDB" id="A0A0E9PJF8"/>
<proteinExistence type="predicted"/>
<reference evidence="1" key="2">
    <citation type="journal article" date="2015" name="Fish Shellfish Immunol.">
        <title>Early steps in the European eel (Anguilla anguilla)-Vibrio vulnificus interaction in the gills: Role of the RtxA13 toxin.</title>
        <authorList>
            <person name="Callol A."/>
            <person name="Pajuelo D."/>
            <person name="Ebbesson L."/>
            <person name="Teles M."/>
            <person name="MacKenzie S."/>
            <person name="Amaro C."/>
        </authorList>
    </citation>
    <scope>NUCLEOTIDE SEQUENCE</scope>
</reference>
<reference evidence="1" key="1">
    <citation type="submission" date="2014-11" db="EMBL/GenBank/DDBJ databases">
        <authorList>
            <person name="Amaro Gonzalez C."/>
        </authorList>
    </citation>
    <scope>NUCLEOTIDE SEQUENCE</scope>
</reference>
<dbReference type="EMBL" id="GBXM01104599">
    <property type="protein sequence ID" value="JAH03978.1"/>
    <property type="molecule type" value="Transcribed_RNA"/>
</dbReference>